<dbReference type="SUPFAM" id="SSF54523">
    <property type="entry name" value="Pili subunits"/>
    <property type="match status" value="1"/>
</dbReference>
<organism evidence="2 3">
    <name type="scientific">Pseudoduganella violacea</name>
    <dbReference type="NCBI Taxonomy" id="1715466"/>
    <lineage>
        <taxon>Bacteria</taxon>
        <taxon>Pseudomonadati</taxon>
        <taxon>Pseudomonadota</taxon>
        <taxon>Betaproteobacteria</taxon>
        <taxon>Burkholderiales</taxon>
        <taxon>Oxalobacteraceae</taxon>
        <taxon>Telluria group</taxon>
        <taxon>Pseudoduganella</taxon>
    </lineage>
</organism>
<comment type="caution">
    <text evidence="2">The sequence shown here is derived from an EMBL/GenBank/DDBJ whole genome shotgun (WGS) entry which is preliminary data.</text>
</comment>
<evidence type="ECO:0000313" key="2">
    <source>
        <dbReference type="EMBL" id="MBB3121236.1"/>
    </source>
</evidence>
<gene>
    <name evidence="2" type="ORF">FHS03_004312</name>
</gene>
<dbReference type="InterPro" id="IPR045584">
    <property type="entry name" value="Pilin-like"/>
</dbReference>
<sequence length="170" mass="16795">MNKQAINAIRKQGQGGFTLIELIVVIVILGILAATALPRFLDLGGEARVAALNGARGAINSAASLVHARALLTPGATANMEGVTVNLVNGYPAADNTMLQAAGIDINGADFTIVNSGAASGTSPAVAAGAIAIVPNSVANSAKAVSCFVSYTQATATAPPAVAIVTNTCP</sequence>
<evidence type="ECO:0000256" key="1">
    <source>
        <dbReference type="SAM" id="Phobius"/>
    </source>
</evidence>
<accession>A0A7W5FVX2</accession>
<dbReference type="PANTHER" id="PTHR30093">
    <property type="entry name" value="GENERAL SECRETION PATHWAY PROTEIN G"/>
    <property type="match status" value="1"/>
</dbReference>
<dbReference type="NCBIfam" id="TIGR02532">
    <property type="entry name" value="IV_pilin_GFxxxE"/>
    <property type="match status" value="1"/>
</dbReference>
<protein>
    <submittedName>
        <fullName evidence="2">MSHA pilin protein MshA</fullName>
    </submittedName>
</protein>
<proteinExistence type="predicted"/>
<dbReference type="RefSeq" id="WP_183442960.1">
    <property type="nucleotide sequence ID" value="NZ_JACHXD010000014.1"/>
</dbReference>
<dbReference type="Proteomes" id="UP000541535">
    <property type="component" value="Unassembled WGS sequence"/>
</dbReference>
<dbReference type="InterPro" id="IPR012902">
    <property type="entry name" value="N_methyl_site"/>
</dbReference>
<keyword evidence="3" id="KW-1185">Reference proteome</keyword>
<dbReference type="Gene3D" id="3.30.700.10">
    <property type="entry name" value="Glycoprotein, Type 4 Pilin"/>
    <property type="match status" value="1"/>
</dbReference>
<keyword evidence="1" id="KW-0472">Membrane</keyword>
<keyword evidence="1" id="KW-0812">Transmembrane</keyword>
<dbReference type="EMBL" id="JACHXD010000014">
    <property type="protein sequence ID" value="MBB3121236.1"/>
    <property type="molecule type" value="Genomic_DNA"/>
</dbReference>
<dbReference type="PANTHER" id="PTHR30093:SF7">
    <property type="entry name" value="MSHA MAJOR PILIN SUBUNIT MSHA"/>
    <property type="match status" value="1"/>
</dbReference>
<name>A0A7W5FVX2_9BURK</name>
<evidence type="ECO:0000313" key="3">
    <source>
        <dbReference type="Proteomes" id="UP000541535"/>
    </source>
</evidence>
<dbReference type="Pfam" id="PF07963">
    <property type="entry name" value="N_methyl"/>
    <property type="match status" value="1"/>
</dbReference>
<dbReference type="PROSITE" id="PS00409">
    <property type="entry name" value="PROKAR_NTER_METHYL"/>
    <property type="match status" value="1"/>
</dbReference>
<keyword evidence="1" id="KW-1133">Transmembrane helix</keyword>
<reference evidence="2 3" key="1">
    <citation type="submission" date="2020-08" db="EMBL/GenBank/DDBJ databases">
        <title>Genomic Encyclopedia of Type Strains, Phase III (KMG-III): the genomes of soil and plant-associated and newly described type strains.</title>
        <authorList>
            <person name="Whitman W."/>
        </authorList>
    </citation>
    <scope>NUCLEOTIDE SEQUENCE [LARGE SCALE GENOMIC DNA]</scope>
    <source>
        <strain evidence="2 3">CECT 8897</strain>
    </source>
</reference>
<feature type="transmembrane region" description="Helical" evidence="1">
    <location>
        <begin position="20"/>
        <end position="41"/>
    </location>
</feature>
<dbReference type="AlphaFoldDB" id="A0A7W5FVX2"/>